<dbReference type="HAMAP" id="MF_00235">
    <property type="entry name" value="Adenylate_kinase_Adk"/>
    <property type="match status" value="1"/>
</dbReference>
<evidence type="ECO:0000256" key="6">
    <source>
        <dbReference type="RuleBase" id="RU003330"/>
    </source>
</evidence>
<evidence type="ECO:0000256" key="1">
    <source>
        <dbReference type="ARBA" id="ARBA00022679"/>
    </source>
</evidence>
<dbReference type="EMBL" id="LT634361">
    <property type="protein sequence ID" value="SFZ82946.1"/>
    <property type="molecule type" value="Genomic_DNA"/>
</dbReference>
<comment type="subcellular location">
    <subcellularLocation>
        <location evidence="5 7">Cytoplasm</location>
    </subcellularLocation>
</comment>
<keyword evidence="1 5" id="KW-0808">Transferase</keyword>
<evidence type="ECO:0000313" key="8">
    <source>
        <dbReference type="EMBL" id="SFZ82946.1"/>
    </source>
</evidence>
<feature type="binding site" evidence="5">
    <location>
        <position position="92"/>
    </location>
    <ligand>
        <name>AMP</name>
        <dbReference type="ChEBI" id="CHEBI:456215"/>
    </ligand>
</feature>
<gene>
    <name evidence="5 8" type="primary">adk</name>
    <name evidence="8" type="ORF">MARIT_1829</name>
</gene>
<dbReference type="GO" id="GO:0005737">
    <property type="term" value="C:cytoplasm"/>
    <property type="evidence" value="ECO:0007669"/>
    <property type="project" value="UniProtKB-SubCell"/>
</dbReference>
<reference evidence="8 9" key="1">
    <citation type="submission" date="2016-11" db="EMBL/GenBank/DDBJ databases">
        <authorList>
            <person name="Jaros S."/>
            <person name="Januszkiewicz K."/>
            <person name="Wedrychowicz H."/>
        </authorList>
    </citation>
    <scope>NUCLEOTIDE SEQUENCE [LARGE SCALE GENOMIC DNA]</scope>
    <source>
        <strain evidence="8">NCIMB 2154T</strain>
    </source>
</reference>
<dbReference type="AlphaFoldDB" id="A0A2H1EBA5"/>
<feature type="binding site" evidence="5">
    <location>
        <begin position="85"/>
        <end position="88"/>
    </location>
    <ligand>
        <name>AMP</name>
        <dbReference type="ChEBI" id="CHEBI:456215"/>
    </ligand>
</feature>
<proteinExistence type="inferred from homology"/>
<feature type="binding site" evidence="5">
    <location>
        <position position="36"/>
    </location>
    <ligand>
        <name>AMP</name>
        <dbReference type="ChEBI" id="CHEBI:456215"/>
    </ligand>
</feature>
<dbReference type="OrthoDB" id="9805030at2"/>
<feature type="binding site" evidence="5">
    <location>
        <begin position="57"/>
        <end position="59"/>
    </location>
    <ligand>
        <name>AMP</name>
        <dbReference type="ChEBI" id="CHEBI:456215"/>
    </ligand>
</feature>
<evidence type="ECO:0000313" key="9">
    <source>
        <dbReference type="Proteomes" id="UP000231564"/>
    </source>
</evidence>
<feature type="binding site" evidence="5">
    <location>
        <position position="127"/>
    </location>
    <ligand>
        <name>ATP</name>
        <dbReference type="ChEBI" id="CHEBI:30616"/>
    </ligand>
</feature>
<comment type="caution">
    <text evidence="5">Lacks conserved residue(s) required for the propagation of feature annotation.</text>
</comment>
<keyword evidence="3 5" id="KW-0547">Nucleotide-binding</keyword>
<feature type="binding site" evidence="5">
    <location>
        <position position="133"/>
    </location>
    <ligand>
        <name>AMP</name>
        <dbReference type="ChEBI" id="CHEBI:456215"/>
    </ligand>
</feature>
<dbReference type="RefSeq" id="WP_100211316.1">
    <property type="nucleotide sequence ID" value="NZ_CP138495.1"/>
</dbReference>
<organism evidence="8 9">
    <name type="scientific">Tenacibaculum maritimum NCIMB 2154</name>
    <dbReference type="NCBI Taxonomy" id="1349785"/>
    <lineage>
        <taxon>Bacteria</taxon>
        <taxon>Pseudomonadati</taxon>
        <taxon>Bacteroidota</taxon>
        <taxon>Flavobacteriia</taxon>
        <taxon>Flavobacteriales</taxon>
        <taxon>Flavobacteriaceae</taxon>
        <taxon>Tenacibaculum</taxon>
    </lineage>
</organism>
<accession>A0A2H1EBA5</accession>
<evidence type="ECO:0000256" key="7">
    <source>
        <dbReference type="RuleBase" id="RU003331"/>
    </source>
</evidence>
<dbReference type="KEGG" id="tmar:MARIT_1829"/>
<dbReference type="GO" id="GO:0004017">
    <property type="term" value="F:AMP kinase activity"/>
    <property type="evidence" value="ECO:0007669"/>
    <property type="project" value="UniProtKB-UniRule"/>
</dbReference>
<comment type="pathway">
    <text evidence="5">Purine metabolism; AMP biosynthesis via salvage pathway; AMP from ADP: step 1/1.</text>
</comment>
<comment type="similarity">
    <text evidence="5 6">Belongs to the adenylate kinase family.</text>
</comment>
<dbReference type="STRING" id="1349785.GCA_000509405_02785"/>
<feature type="binding site" evidence="5">
    <location>
        <position position="31"/>
    </location>
    <ligand>
        <name>AMP</name>
        <dbReference type="ChEBI" id="CHEBI:456215"/>
    </ligand>
</feature>
<dbReference type="InterPro" id="IPR033690">
    <property type="entry name" value="Adenylat_kinase_CS"/>
</dbReference>
<dbReference type="InterPro" id="IPR027417">
    <property type="entry name" value="P-loop_NTPase"/>
</dbReference>
<protein>
    <recommendedName>
        <fullName evidence="5 7">Adenylate kinase</fullName>
        <shortName evidence="5">AK</shortName>
        <ecNumber evidence="5 7">2.7.4.3</ecNumber>
    </recommendedName>
    <alternativeName>
        <fullName evidence="5">ATP-AMP transphosphorylase</fullName>
    </alternativeName>
    <alternativeName>
        <fullName evidence="5">ATP:AMP phosphotransferase</fullName>
    </alternativeName>
    <alternativeName>
        <fullName evidence="5">Adenylate monophosphate kinase</fullName>
    </alternativeName>
</protein>
<dbReference type="PRINTS" id="PR00094">
    <property type="entry name" value="ADENYLTKNASE"/>
</dbReference>
<evidence type="ECO:0000256" key="5">
    <source>
        <dbReference type="HAMAP-Rule" id="MF_00235"/>
    </source>
</evidence>
<comment type="catalytic activity">
    <reaction evidence="5 7">
        <text>AMP + ATP = 2 ADP</text>
        <dbReference type="Rhea" id="RHEA:12973"/>
        <dbReference type="ChEBI" id="CHEBI:30616"/>
        <dbReference type="ChEBI" id="CHEBI:456215"/>
        <dbReference type="ChEBI" id="CHEBI:456216"/>
        <dbReference type="EC" id="2.7.4.3"/>
    </reaction>
</comment>
<sequence>MNIIIFGPPLSGKGTQSKKIMQDFAITHLSTGAILRIEKAKKTALGISAAGYSEKGLLVPDNIVSKIVESCYQDNKGQRGFLFDGYPRNIEQAKHLINVLQKEDVLINLIIYLKVPKEVLLERALIRGREQNRGDDKDSDIVIKRINEFSQFTIPAIGYIKETGVKVLEIDGTQSIEEIYAKINLELNTPTYQS</sequence>
<dbReference type="GO" id="GO:0044209">
    <property type="term" value="P:AMP salvage"/>
    <property type="evidence" value="ECO:0007669"/>
    <property type="project" value="UniProtKB-UniRule"/>
</dbReference>
<dbReference type="GO" id="GO:0005524">
    <property type="term" value="F:ATP binding"/>
    <property type="evidence" value="ECO:0007669"/>
    <property type="project" value="UniProtKB-UniRule"/>
</dbReference>
<comment type="domain">
    <text evidence="5">Consists of three domains, a large central CORE domain and two small peripheral domains, NMPbind and LID, which undergo movements during catalysis. The LID domain closes over the site of phosphoryl transfer upon ATP binding. Assembling and dissambling the active center during each catalytic cycle provides an effective means to prevent ATP hydrolysis.</text>
</comment>
<keyword evidence="2 5" id="KW-0545">Nucleotide biosynthesis</keyword>
<dbReference type="Pfam" id="PF00406">
    <property type="entry name" value="ADK"/>
    <property type="match status" value="1"/>
</dbReference>
<dbReference type="GeneID" id="47723332"/>
<dbReference type="PANTHER" id="PTHR23359">
    <property type="entry name" value="NUCLEOTIDE KINASE"/>
    <property type="match status" value="1"/>
</dbReference>
<dbReference type="SUPFAM" id="SSF52540">
    <property type="entry name" value="P-loop containing nucleoside triphosphate hydrolases"/>
    <property type="match status" value="1"/>
</dbReference>
<dbReference type="UniPathway" id="UPA00588">
    <property type="reaction ID" value="UER00649"/>
</dbReference>
<evidence type="ECO:0000256" key="3">
    <source>
        <dbReference type="ARBA" id="ARBA00022741"/>
    </source>
</evidence>
<dbReference type="InterPro" id="IPR000850">
    <property type="entry name" value="Adenylat/UMP-CMP_kin"/>
</dbReference>
<evidence type="ECO:0000256" key="2">
    <source>
        <dbReference type="ARBA" id="ARBA00022727"/>
    </source>
</evidence>
<keyword evidence="9" id="KW-1185">Reference proteome</keyword>
<name>A0A2H1EBA5_9FLAO</name>
<comment type="subunit">
    <text evidence="5 7">Monomer.</text>
</comment>
<dbReference type="PROSITE" id="PS00113">
    <property type="entry name" value="ADENYLATE_KINASE"/>
    <property type="match status" value="1"/>
</dbReference>
<dbReference type="EC" id="2.7.4.3" evidence="5 7"/>
<keyword evidence="5" id="KW-0963">Cytoplasm</keyword>
<keyword evidence="4 5" id="KW-0418">Kinase</keyword>
<feature type="binding site" evidence="5">
    <location>
        <position position="145"/>
    </location>
    <ligand>
        <name>AMP</name>
        <dbReference type="ChEBI" id="CHEBI:456215"/>
    </ligand>
</feature>
<dbReference type="Gene3D" id="3.40.50.300">
    <property type="entry name" value="P-loop containing nucleotide triphosphate hydrolases"/>
    <property type="match status" value="1"/>
</dbReference>
<feature type="binding site" evidence="5">
    <location>
        <position position="174"/>
    </location>
    <ligand>
        <name>ATP</name>
        <dbReference type="ChEBI" id="CHEBI:30616"/>
    </ligand>
</feature>
<feature type="region of interest" description="NMP" evidence="5">
    <location>
        <begin position="30"/>
        <end position="59"/>
    </location>
</feature>
<evidence type="ECO:0000256" key="4">
    <source>
        <dbReference type="ARBA" id="ARBA00022777"/>
    </source>
</evidence>
<comment type="function">
    <text evidence="5">Catalyzes the reversible transfer of the terminal phosphate group between ATP and AMP. Plays an important role in cellular energy homeostasis and in adenine nucleotide metabolism.</text>
</comment>
<dbReference type="Proteomes" id="UP000231564">
    <property type="component" value="Chromosome MARIT"/>
</dbReference>
<keyword evidence="5 7" id="KW-0067">ATP-binding</keyword>
<dbReference type="CDD" id="cd01428">
    <property type="entry name" value="ADK"/>
    <property type="match status" value="1"/>
</dbReference>